<dbReference type="AlphaFoldDB" id="A0A0D0D2R5"/>
<evidence type="ECO:0000313" key="2">
    <source>
        <dbReference type="Proteomes" id="UP000054538"/>
    </source>
</evidence>
<dbReference type="InParanoid" id="A0A0D0D2R5"/>
<dbReference type="EMBL" id="KN829047">
    <property type="protein sequence ID" value="KIK74234.1"/>
    <property type="molecule type" value="Genomic_DNA"/>
</dbReference>
<keyword evidence="2" id="KW-1185">Reference proteome</keyword>
<evidence type="ECO:0000313" key="1">
    <source>
        <dbReference type="EMBL" id="KIK74234.1"/>
    </source>
</evidence>
<dbReference type="Proteomes" id="UP000054538">
    <property type="component" value="Unassembled WGS sequence"/>
</dbReference>
<protein>
    <submittedName>
        <fullName evidence="1">Unplaced genomic scaffold scaffold_4225, whole genome shotgun sequence</fullName>
    </submittedName>
</protein>
<reference evidence="2" key="2">
    <citation type="submission" date="2015-01" db="EMBL/GenBank/DDBJ databases">
        <title>Evolutionary Origins and Diversification of the Mycorrhizal Mutualists.</title>
        <authorList>
            <consortium name="DOE Joint Genome Institute"/>
            <consortium name="Mycorrhizal Genomics Consortium"/>
            <person name="Kohler A."/>
            <person name="Kuo A."/>
            <person name="Nagy L.G."/>
            <person name="Floudas D."/>
            <person name="Copeland A."/>
            <person name="Barry K.W."/>
            <person name="Cichocki N."/>
            <person name="Veneault-Fourrey C."/>
            <person name="LaButti K."/>
            <person name="Lindquist E.A."/>
            <person name="Lipzen A."/>
            <person name="Lundell T."/>
            <person name="Morin E."/>
            <person name="Murat C."/>
            <person name="Riley R."/>
            <person name="Ohm R."/>
            <person name="Sun H."/>
            <person name="Tunlid A."/>
            <person name="Henrissat B."/>
            <person name="Grigoriev I.V."/>
            <person name="Hibbett D.S."/>
            <person name="Martin F."/>
        </authorList>
    </citation>
    <scope>NUCLEOTIDE SEQUENCE [LARGE SCALE GENOMIC DNA]</scope>
    <source>
        <strain evidence="2">Ve08.2h10</strain>
    </source>
</reference>
<dbReference type="HOGENOM" id="CLU_148818_0_0_1"/>
<proteinExistence type="predicted"/>
<accession>A0A0D0D2R5</accession>
<reference evidence="1 2" key="1">
    <citation type="submission" date="2014-04" db="EMBL/GenBank/DDBJ databases">
        <authorList>
            <consortium name="DOE Joint Genome Institute"/>
            <person name="Kuo A."/>
            <person name="Kohler A."/>
            <person name="Jargeat P."/>
            <person name="Nagy L.G."/>
            <person name="Floudas D."/>
            <person name="Copeland A."/>
            <person name="Barry K.W."/>
            <person name="Cichocki N."/>
            <person name="Veneault-Fourrey C."/>
            <person name="LaButti K."/>
            <person name="Lindquist E.A."/>
            <person name="Lipzen A."/>
            <person name="Lundell T."/>
            <person name="Morin E."/>
            <person name="Murat C."/>
            <person name="Sun H."/>
            <person name="Tunlid A."/>
            <person name="Henrissat B."/>
            <person name="Grigoriev I.V."/>
            <person name="Hibbett D.S."/>
            <person name="Martin F."/>
            <person name="Nordberg H.P."/>
            <person name="Cantor M.N."/>
            <person name="Hua S.X."/>
        </authorList>
    </citation>
    <scope>NUCLEOTIDE SEQUENCE [LARGE SCALE GENOMIC DNA]</scope>
    <source>
        <strain evidence="1 2">Ve08.2h10</strain>
    </source>
</reference>
<organism evidence="1 2">
    <name type="scientific">Paxillus rubicundulus Ve08.2h10</name>
    <dbReference type="NCBI Taxonomy" id="930991"/>
    <lineage>
        <taxon>Eukaryota</taxon>
        <taxon>Fungi</taxon>
        <taxon>Dikarya</taxon>
        <taxon>Basidiomycota</taxon>
        <taxon>Agaricomycotina</taxon>
        <taxon>Agaricomycetes</taxon>
        <taxon>Agaricomycetidae</taxon>
        <taxon>Boletales</taxon>
        <taxon>Paxilineae</taxon>
        <taxon>Paxillaceae</taxon>
        <taxon>Paxillus</taxon>
    </lineage>
</organism>
<gene>
    <name evidence="1" type="ORF">PAXRUDRAFT_20083</name>
</gene>
<sequence>MVMTHALQMCRAYSPQRSSRRLVMAQSLMGIGVKFVKVSGNVQDLNAGSAVVFRPFTGTLQGRLEVSLSLLVLTVVRNWAMHGKIYVVKCQEANTTPNHLAIPPTVTIGDNDSVATISTGATQGTLEGFVQPTVKWLKEGMLKTYC</sequence>
<name>A0A0D0D2R5_9AGAM</name>